<feature type="compositionally biased region" description="Low complexity" evidence="1">
    <location>
        <begin position="120"/>
        <end position="129"/>
    </location>
</feature>
<evidence type="ECO:0000313" key="3">
    <source>
        <dbReference type="Proteomes" id="UP001367676"/>
    </source>
</evidence>
<feature type="region of interest" description="Disordered" evidence="1">
    <location>
        <begin position="51"/>
        <end position="135"/>
    </location>
</feature>
<reference evidence="2 3" key="1">
    <citation type="submission" date="2024-03" db="EMBL/GenBank/DDBJ databases">
        <title>Adaptation during the transition from Ophiocordyceps entomopathogen to insect associate is accompanied by gene loss and intensified selection.</title>
        <authorList>
            <person name="Ward C.M."/>
            <person name="Onetto C.A."/>
            <person name="Borneman A.R."/>
        </authorList>
    </citation>
    <scope>NUCLEOTIDE SEQUENCE [LARGE SCALE GENOMIC DNA]</scope>
    <source>
        <strain evidence="2">AWRI1</strain>
        <tissue evidence="2">Single Adult Female</tissue>
    </source>
</reference>
<comment type="caution">
    <text evidence="2">The sequence shown here is derived from an EMBL/GenBank/DDBJ whole genome shotgun (WGS) entry which is preliminary data.</text>
</comment>
<name>A0AAN9XZT8_9HEMI</name>
<evidence type="ECO:0000313" key="2">
    <source>
        <dbReference type="EMBL" id="KAK7576647.1"/>
    </source>
</evidence>
<protein>
    <submittedName>
        <fullName evidence="2">Uncharacterized protein</fullName>
    </submittedName>
</protein>
<gene>
    <name evidence="2" type="ORF">V9T40_012933</name>
</gene>
<feature type="compositionally biased region" description="Polar residues" evidence="1">
    <location>
        <begin position="100"/>
        <end position="110"/>
    </location>
</feature>
<accession>A0AAN9XZT8</accession>
<dbReference type="AlphaFoldDB" id="A0AAN9XZT8"/>
<proteinExistence type="predicted"/>
<organism evidence="2 3">
    <name type="scientific">Parthenolecanium corni</name>
    <dbReference type="NCBI Taxonomy" id="536013"/>
    <lineage>
        <taxon>Eukaryota</taxon>
        <taxon>Metazoa</taxon>
        <taxon>Ecdysozoa</taxon>
        <taxon>Arthropoda</taxon>
        <taxon>Hexapoda</taxon>
        <taxon>Insecta</taxon>
        <taxon>Pterygota</taxon>
        <taxon>Neoptera</taxon>
        <taxon>Paraneoptera</taxon>
        <taxon>Hemiptera</taxon>
        <taxon>Sternorrhyncha</taxon>
        <taxon>Coccoidea</taxon>
        <taxon>Coccidae</taxon>
        <taxon>Parthenolecanium</taxon>
    </lineage>
</organism>
<feature type="compositionally biased region" description="Basic residues" evidence="1">
    <location>
        <begin position="70"/>
        <end position="95"/>
    </location>
</feature>
<sequence>MSSLQTTDCLKEKLFRDSRDIRDQNSASECLGLPRVLFWIASDCLGLLRNPRQSEAAQGNPRQREAIRGNARHSKAARGNSRQRKAIRGNPRQRKAIQGSPKQSEGSPRQASDCLGMPWSASGSISARSGSDRNFKSIDPAVKEILATI</sequence>
<keyword evidence="3" id="KW-1185">Reference proteome</keyword>
<evidence type="ECO:0000256" key="1">
    <source>
        <dbReference type="SAM" id="MobiDB-lite"/>
    </source>
</evidence>
<feature type="compositionally biased region" description="Polar residues" evidence="1">
    <location>
        <begin position="51"/>
        <end position="61"/>
    </location>
</feature>
<dbReference type="Proteomes" id="UP001367676">
    <property type="component" value="Unassembled WGS sequence"/>
</dbReference>
<dbReference type="EMBL" id="JBBCAQ010000036">
    <property type="protein sequence ID" value="KAK7576647.1"/>
    <property type="molecule type" value="Genomic_DNA"/>
</dbReference>